<proteinExistence type="predicted"/>
<organism evidence="1 2">
    <name type="scientific">Candidatus Desulfaltia bathyphila</name>
    <dbReference type="NCBI Taxonomy" id="2841697"/>
    <lineage>
        <taxon>Bacteria</taxon>
        <taxon>Pseudomonadati</taxon>
        <taxon>Thermodesulfobacteriota</taxon>
        <taxon>Desulfobacteria</taxon>
        <taxon>Desulfobacterales</taxon>
        <taxon>Desulfobacterales incertae sedis</taxon>
        <taxon>Candidatus Desulfaltia</taxon>
    </lineage>
</organism>
<evidence type="ECO:0000313" key="2">
    <source>
        <dbReference type="Proteomes" id="UP000603545"/>
    </source>
</evidence>
<accession>A0A8J6N677</accession>
<sequence length="58" mass="6543">MNENNTDTLLPEACAGKIFELSDSKFAPDVAAELWPKILRHKWLMSEKLGRDIGLRTA</sequence>
<protein>
    <submittedName>
        <fullName evidence="1">Uncharacterized protein</fullName>
    </submittedName>
</protein>
<name>A0A8J6N677_9BACT</name>
<dbReference type="AlphaFoldDB" id="A0A8J6N677"/>
<comment type="caution">
    <text evidence="1">The sequence shown here is derived from an EMBL/GenBank/DDBJ whole genome shotgun (WGS) entry which is preliminary data.</text>
</comment>
<gene>
    <name evidence="1" type="ORF">H8E80_08005</name>
</gene>
<reference evidence="1 2" key="1">
    <citation type="submission" date="2020-08" db="EMBL/GenBank/DDBJ databases">
        <title>Bridging the membrane lipid divide: bacteria of the FCB group superphylum have the potential to synthesize archaeal ether lipids.</title>
        <authorList>
            <person name="Villanueva L."/>
            <person name="Von Meijenfeldt F.A.B."/>
            <person name="Westbye A.B."/>
            <person name="Yadav S."/>
            <person name="Hopmans E.C."/>
            <person name="Dutilh B.E."/>
            <person name="Sinninghe Damste J.S."/>
        </authorList>
    </citation>
    <scope>NUCLEOTIDE SEQUENCE [LARGE SCALE GENOMIC DNA]</scope>
    <source>
        <strain evidence="1">NIOZ-UU82</strain>
    </source>
</reference>
<evidence type="ECO:0000313" key="1">
    <source>
        <dbReference type="EMBL" id="MBC8199970.1"/>
    </source>
</evidence>
<dbReference type="Proteomes" id="UP000603545">
    <property type="component" value="Unassembled WGS sequence"/>
</dbReference>
<dbReference type="EMBL" id="JACNLL010000072">
    <property type="protein sequence ID" value="MBC8199970.1"/>
    <property type="molecule type" value="Genomic_DNA"/>
</dbReference>